<reference evidence="1 2" key="1">
    <citation type="journal article" date="2020" name="Microb. Ecol.">
        <title>Ecogenomics of the Marine Benthic Filamentous Cyanobacterium Adonisia.</title>
        <authorList>
            <person name="Walter J.M."/>
            <person name="Coutinho F.H."/>
            <person name="Leomil L."/>
            <person name="Hargreaves P.I."/>
            <person name="Campeao M.E."/>
            <person name="Vieira V.V."/>
            <person name="Silva B.S."/>
            <person name="Fistarol G.O."/>
            <person name="Salomon P.S."/>
            <person name="Sawabe T."/>
            <person name="Mino S."/>
            <person name="Hosokawa M."/>
            <person name="Miyashita H."/>
            <person name="Maruyama F."/>
            <person name="van Verk M.C."/>
            <person name="Dutilh B.E."/>
            <person name="Thompson C.C."/>
            <person name="Thompson F.L."/>
        </authorList>
    </citation>
    <scope>NUCLEOTIDE SEQUENCE [LARGE SCALE GENOMIC DNA]</scope>
    <source>
        <strain evidence="1 2">CCMR0082</strain>
    </source>
</reference>
<evidence type="ECO:0000313" key="2">
    <source>
        <dbReference type="Proteomes" id="UP000473574"/>
    </source>
</evidence>
<dbReference type="EMBL" id="QZCE01000002">
    <property type="protein sequence ID" value="NEZ65554.1"/>
    <property type="molecule type" value="Genomic_DNA"/>
</dbReference>
<accession>A0A6M0SAR1</accession>
<organism evidence="1 2">
    <name type="scientific">Adonisia turfae CCMR0082</name>
    <dbReference type="NCBI Taxonomy" id="2304604"/>
    <lineage>
        <taxon>Bacteria</taxon>
        <taxon>Bacillati</taxon>
        <taxon>Cyanobacteriota</taxon>
        <taxon>Adonisia</taxon>
        <taxon>Adonisia turfae</taxon>
    </lineage>
</organism>
<gene>
    <name evidence="1" type="ORF">D0962_22820</name>
</gene>
<dbReference type="RefSeq" id="WP_163666730.1">
    <property type="nucleotide sequence ID" value="NZ_QZCE01000002.1"/>
</dbReference>
<evidence type="ECO:0000313" key="1">
    <source>
        <dbReference type="EMBL" id="NEZ65554.1"/>
    </source>
</evidence>
<dbReference type="Proteomes" id="UP000473574">
    <property type="component" value="Unassembled WGS sequence"/>
</dbReference>
<sequence>MSKAIPFDPTAPWYEYHRLVAATKDPRQSKGVVVEWANNGDYFEFIPTMTIDGPGNGQPSELDQLIAMLSQETGWDEDRVRREFTESFEPVPEIEVALARLQAKASFSRAKDLDMNSRA</sequence>
<comment type="caution">
    <text evidence="1">The sequence shown here is derived from an EMBL/GenBank/DDBJ whole genome shotgun (WGS) entry which is preliminary data.</text>
</comment>
<protein>
    <submittedName>
        <fullName evidence="1">Uncharacterized protein</fullName>
    </submittedName>
</protein>
<name>A0A6M0SAR1_9CYAN</name>
<dbReference type="AlphaFoldDB" id="A0A6M0SAR1"/>
<proteinExistence type="predicted"/>